<comment type="caution">
    <text evidence="2">The sequence shown here is derived from an EMBL/GenBank/DDBJ whole genome shotgun (WGS) entry which is preliminary data.</text>
</comment>
<feature type="transmembrane region" description="Helical" evidence="1">
    <location>
        <begin position="300"/>
        <end position="319"/>
    </location>
</feature>
<sequence>MSISTFLENTKAQMKSAVSTHPIAIFLISAFAIGIWFMELGPRQGNDHLAYWAFEPMLFIFVYLSRPYSWYRFSWIVPLLALAIIGMTNDSAEFYLTSPKFWGANFIALLVLLGFPFERNNQGFTYRNFTNLFHLGLATAVWLLVFGLVAAILFTITTLFNVEFSNSFYDHFYTSLGIFTQPLFFLVFQQRQAKSEMTLNRIFEILVNFVLAPALMIFTVLLYAYVVQIIFEGVLPKGMLANITLPYLLGGLGVYALRSICAKARWKTFFKYYPYLAIVPIVLLWLAIDRRISAYAWTEQRIYLVALATAITIAYAILIVPKARQYRLISGVVMVAIFAMTWIVKPQEIAYQSQTVRFEQLLKKLNLSDGSGKIRDDVDFVERLENMPKSDLKDWDELDKVSDYLLYRMEIKSYGEPPFEERKEAFKQKYGKKSEELFTFYIYGDEIRFNDESISTPENNFITKVTFEWESIDVTSYKKWIRVPTYSFYRLEPRAYMKSDESEDKQEEKQEVCFIEDHDRYCTNMDEHIHKVFKEHQLDPMKRISKTELESLSQDLLKIDGPSFTIYLSELEVKFRPESGYYYNRTYTKAIFDK</sequence>
<evidence type="ECO:0000313" key="2">
    <source>
        <dbReference type="EMBL" id="RDE73994.1"/>
    </source>
</evidence>
<dbReference type="Proteomes" id="UP000253872">
    <property type="component" value="Unassembled WGS sequence"/>
</dbReference>
<feature type="transmembrane region" description="Helical" evidence="1">
    <location>
        <begin position="238"/>
        <end position="257"/>
    </location>
</feature>
<protein>
    <submittedName>
        <fullName evidence="2">DUF4153 domain-containing protein</fullName>
    </submittedName>
</protein>
<keyword evidence="1" id="KW-1133">Transmembrane helix</keyword>
<organism evidence="2 3">
    <name type="scientific">Haemophilus sputorum</name>
    <dbReference type="NCBI Taxonomy" id="1078480"/>
    <lineage>
        <taxon>Bacteria</taxon>
        <taxon>Pseudomonadati</taxon>
        <taxon>Pseudomonadota</taxon>
        <taxon>Gammaproteobacteria</taxon>
        <taxon>Pasteurellales</taxon>
        <taxon>Pasteurellaceae</taxon>
        <taxon>Haemophilus</taxon>
    </lineage>
</organism>
<keyword evidence="1" id="KW-0812">Transmembrane</keyword>
<feature type="transmembrane region" description="Helical" evidence="1">
    <location>
        <begin position="129"/>
        <end position="160"/>
    </location>
</feature>
<evidence type="ECO:0000256" key="1">
    <source>
        <dbReference type="SAM" id="Phobius"/>
    </source>
</evidence>
<feature type="transmembrane region" description="Helical" evidence="1">
    <location>
        <begin position="326"/>
        <end position="344"/>
    </location>
</feature>
<dbReference type="STRING" id="1035839.GCA_000238795_01639"/>
<gene>
    <name evidence="2" type="ORF">DPV93_02220</name>
</gene>
<feature type="transmembrane region" description="Helical" evidence="1">
    <location>
        <begin position="73"/>
        <end position="89"/>
    </location>
</feature>
<dbReference type="Pfam" id="PF13687">
    <property type="entry name" value="DUF4153"/>
    <property type="match status" value="1"/>
</dbReference>
<proteinExistence type="predicted"/>
<evidence type="ECO:0000313" key="3">
    <source>
        <dbReference type="Proteomes" id="UP000253872"/>
    </source>
</evidence>
<feature type="transmembrane region" description="Helical" evidence="1">
    <location>
        <begin position="202"/>
        <end position="226"/>
    </location>
</feature>
<dbReference type="RefSeq" id="WP_111401839.1">
    <property type="nucleotide sequence ID" value="NZ_QEPN01000001.1"/>
</dbReference>
<feature type="transmembrane region" description="Helical" evidence="1">
    <location>
        <begin position="101"/>
        <end position="117"/>
    </location>
</feature>
<reference evidence="2 3" key="1">
    <citation type="submission" date="2018-05" db="EMBL/GenBank/DDBJ databases">
        <title>Draft Genome Sequences for a Diverse set of 7 Haemophilus Species.</title>
        <authorList>
            <person name="Nichols M."/>
            <person name="Topaz N."/>
            <person name="Wang X."/>
            <person name="Wang X."/>
            <person name="Boxrud D."/>
        </authorList>
    </citation>
    <scope>NUCLEOTIDE SEQUENCE [LARGE SCALE GENOMIC DNA]</scope>
    <source>
        <strain evidence="2 3">C2002001239</strain>
    </source>
</reference>
<keyword evidence="1" id="KW-0472">Membrane</keyword>
<name>A0A369YLF1_9PAST</name>
<feature type="transmembrane region" description="Helical" evidence="1">
    <location>
        <begin position="20"/>
        <end position="37"/>
    </location>
</feature>
<dbReference type="InterPro" id="IPR025291">
    <property type="entry name" value="DUF4153"/>
</dbReference>
<feature type="transmembrane region" description="Helical" evidence="1">
    <location>
        <begin position="49"/>
        <end position="66"/>
    </location>
</feature>
<feature type="transmembrane region" description="Helical" evidence="1">
    <location>
        <begin position="269"/>
        <end position="288"/>
    </location>
</feature>
<feature type="transmembrane region" description="Helical" evidence="1">
    <location>
        <begin position="172"/>
        <end position="190"/>
    </location>
</feature>
<dbReference type="AlphaFoldDB" id="A0A369YLF1"/>
<accession>A0A369YLF1</accession>
<dbReference type="EMBL" id="QEPN01000001">
    <property type="protein sequence ID" value="RDE73994.1"/>
    <property type="molecule type" value="Genomic_DNA"/>
</dbReference>